<dbReference type="GeneID" id="34560297"/>
<name>A0A1G4B824_9PEZI</name>
<organism evidence="3 4">
    <name type="scientific">Colletotrichum orchidophilum</name>
    <dbReference type="NCBI Taxonomy" id="1209926"/>
    <lineage>
        <taxon>Eukaryota</taxon>
        <taxon>Fungi</taxon>
        <taxon>Dikarya</taxon>
        <taxon>Ascomycota</taxon>
        <taxon>Pezizomycotina</taxon>
        <taxon>Sordariomycetes</taxon>
        <taxon>Hypocreomycetidae</taxon>
        <taxon>Glomerellales</taxon>
        <taxon>Glomerellaceae</taxon>
        <taxon>Colletotrichum</taxon>
    </lineage>
</organism>
<dbReference type="InterPro" id="IPR022137">
    <property type="entry name" value="Znf_prot_DUF3669"/>
</dbReference>
<dbReference type="EMBL" id="MJBS01000056">
    <property type="protein sequence ID" value="OHE97534.1"/>
    <property type="molecule type" value="Genomic_DNA"/>
</dbReference>
<dbReference type="Pfam" id="PF12417">
    <property type="entry name" value="DUF3669"/>
    <property type="match status" value="1"/>
</dbReference>
<dbReference type="OrthoDB" id="2993351at2759"/>
<reference evidence="3 4" key="1">
    <citation type="submission" date="2016-09" db="EMBL/GenBank/DDBJ databases">
        <authorList>
            <person name="Capua I."/>
            <person name="De Benedictis P."/>
            <person name="Joannis T."/>
            <person name="Lombin L.H."/>
            <person name="Cattoli G."/>
        </authorList>
    </citation>
    <scope>NUCLEOTIDE SEQUENCE [LARGE SCALE GENOMIC DNA]</scope>
    <source>
        <strain evidence="3 4">IMI 309357</strain>
    </source>
</reference>
<evidence type="ECO:0000256" key="1">
    <source>
        <dbReference type="SAM" id="MobiDB-lite"/>
    </source>
</evidence>
<dbReference type="Proteomes" id="UP000176998">
    <property type="component" value="Unassembled WGS sequence"/>
</dbReference>
<accession>A0A1G4B824</accession>
<evidence type="ECO:0000313" key="3">
    <source>
        <dbReference type="EMBL" id="OHE97534.1"/>
    </source>
</evidence>
<feature type="region of interest" description="Disordered" evidence="1">
    <location>
        <begin position="1"/>
        <end position="43"/>
    </location>
</feature>
<evidence type="ECO:0000313" key="4">
    <source>
        <dbReference type="Proteomes" id="UP000176998"/>
    </source>
</evidence>
<proteinExistence type="predicted"/>
<sequence>MPSKSPGSPTKIPCGQASKLPSESTTPSGKQPRLRYPKTAPQGKHNCLIPKFFPYAPKQSSWWDINEHISANETHESFDIPSGAIITERIPTLPETLRDAVARIYLGRRRASNTPPPRKFSLRNYNLSLDQMLELGMPDYNIDGYDFEFALGGIRQMVKQSSDDLVDSLITGFSKNGPYHPLPLVEDDENAERLWSVFSAAYVEEAG</sequence>
<dbReference type="RefSeq" id="XP_022474687.1">
    <property type="nucleotide sequence ID" value="XM_022618787.1"/>
</dbReference>
<dbReference type="STRING" id="1209926.A0A1G4B824"/>
<keyword evidence="4" id="KW-1185">Reference proteome</keyword>
<feature type="domain" description="DUF3669" evidence="2">
    <location>
        <begin position="163"/>
        <end position="206"/>
    </location>
</feature>
<feature type="compositionally biased region" description="Polar residues" evidence="1">
    <location>
        <begin position="19"/>
        <end position="29"/>
    </location>
</feature>
<comment type="caution">
    <text evidence="3">The sequence shown here is derived from an EMBL/GenBank/DDBJ whole genome shotgun (WGS) entry which is preliminary data.</text>
</comment>
<gene>
    <name evidence="3" type="ORF">CORC01_07149</name>
</gene>
<dbReference type="AlphaFoldDB" id="A0A1G4B824"/>
<protein>
    <recommendedName>
        <fullName evidence="2">DUF3669 domain-containing protein</fullName>
    </recommendedName>
</protein>
<evidence type="ECO:0000259" key="2">
    <source>
        <dbReference type="Pfam" id="PF12417"/>
    </source>
</evidence>